<keyword evidence="3 7" id="KW-0812">Transmembrane</keyword>
<evidence type="ECO:0000256" key="4">
    <source>
        <dbReference type="ARBA" id="ARBA00022989"/>
    </source>
</evidence>
<keyword evidence="4 7" id="KW-1133">Transmembrane helix</keyword>
<feature type="transmembrane region" description="Helical" evidence="7">
    <location>
        <begin position="362"/>
        <end position="381"/>
    </location>
</feature>
<feature type="transmembrane region" description="Helical" evidence="7">
    <location>
        <begin position="127"/>
        <end position="153"/>
    </location>
</feature>
<organism evidence="9 10">
    <name type="scientific">[Candida] railenensis</name>
    <dbReference type="NCBI Taxonomy" id="45579"/>
    <lineage>
        <taxon>Eukaryota</taxon>
        <taxon>Fungi</taxon>
        <taxon>Dikarya</taxon>
        <taxon>Ascomycota</taxon>
        <taxon>Saccharomycotina</taxon>
        <taxon>Pichiomycetes</taxon>
        <taxon>Debaryomycetaceae</taxon>
        <taxon>Kurtzmaniella</taxon>
    </lineage>
</organism>
<feature type="compositionally biased region" description="Polar residues" evidence="6">
    <location>
        <begin position="7"/>
        <end position="18"/>
    </location>
</feature>
<dbReference type="InterPro" id="IPR036259">
    <property type="entry name" value="MFS_trans_sf"/>
</dbReference>
<evidence type="ECO:0000313" key="9">
    <source>
        <dbReference type="EMBL" id="CAH2353575.1"/>
    </source>
</evidence>
<feature type="region of interest" description="Disordered" evidence="6">
    <location>
        <begin position="1"/>
        <end position="95"/>
    </location>
</feature>
<dbReference type="InterPro" id="IPR020846">
    <property type="entry name" value="MFS_dom"/>
</dbReference>
<feature type="transmembrane region" description="Helical" evidence="7">
    <location>
        <begin position="190"/>
        <end position="214"/>
    </location>
</feature>
<feature type="transmembrane region" description="Helical" evidence="7">
    <location>
        <begin position="165"/>
        <end position="184"/>
    </location>
</feature>
<evidence type="ECO:0000256" key="2">
    <source>
        <dbReference type="ARBA" id="ARBA00022448"/>
    </source>
</evidence>
<evidence type="ECO:0000313" key="10">
    <source>
        <dbReference type="Proteomes" id="UP000837801"/>
    </source>
</evidence>
<keyword evidence="2" id="KW-0813">Transport</keyword>
<dbReference type="CDD" id="cd17323">
    <property type="entry name" value="MFS_Tpo1_MDR_like"/>
    <property type="match status" value="1"/>
</dbReference>
<feature type="transmembrane region" description="Helical" evidence="7">
    <location>
        <begin position="470"/>
        <end position="492"/>
    </location>
</feature>
<proteinExistence type="predicted"/>
<evidence type="ECO:0000256" key="5">
    <source>
        <dbReference type="ARBA" id="ARBA00023136"/>
    </source>
</evidence>
<name>A0A9P0VZG5_9ASCO</name>
<keyword evidence="5 7" id="KW-0472">Membrane</keyword>
<evidence type="ECO:0000256" key="7">
    <source>
        <dbReference type="SAM" id="Phobius"/>
    </source>
</evidence>
<feature type="domain" description="Major facilitator superfamily (MFS) profile" evidence="8">
    <location>
        <begin position="128"/>
        <end position="572"/>
    </location>
</feature>
<evidence type="ECO:0000256" key="1">
    <source>
        <dbReference type="ARBA" id="ARBA00004141"/>
    </source>
</evidence>
<feature type="transmembrane region" description="Helical" evidence="7">
    <location>
        <begin position="441"/>
        <end position="458"/>
    </location>
</feature>
<dbReference type="InterPro" id="IPR011701">
    <property type="entry name" value="MFS"/>
</dbReference>
<feature type="transmembrane region" description="Helical" evidence="7">
    <location>
        <begin position="221"/>
        <end position="242"/>
    </location>
</feature>
<reference evidence="9" key="1">
    <citation type="submission" date="2022-03" db="EMBL/GenBank/DDBJ databases">
        <authorList>
            <person name="Legras J.-L."/>
            <person name="Devillers H."/>
            <person name="Grondin C."/>
        </authorList>
    </citation>
    <scope>NUCLEOTIDE SEQUENCE</scope>
    <source>
        <strain evidence="9">CLIB 1423</strain>
    </source>
</reference>
<dbReference type="AlphaFoldDB" id="A0A9P0VZG5"/>
<dbReference type="PANTHER" id="PTHR23502:SF31">
    <property type="entry name" value="POLYAMINE TRANSPORTER 1"/>
    <property type="match status" value="1"/>
</dbReference>
<dbReference type="SUPFAM" id="SSF103473">
    <property type="entry name" value="MFS general substrate transporter"/>
    <property type="match status" value="1"/>
</dbReference>
<protein>
    <submittedName>
        <fullName evidence="9">Polyamine transporter 1</fullName>
    </submittedName>
</protein>
<feature type="transmembrane region" description="Helical" evidence="7">
    <location>
        <begin position="401"/>
        <end position="420"/>
    </location>
</feature>
<dbReference type="PANTHER" id="PTHR23502">
    <property type="entry name" value="MAJOR FACILITATOR SUPERFAMILY"/>
    <property type="match status" value="1"/>
</dbReference>
<dbReference type="OrthoDB" id="9986881at2759"/>
<dbReference type="GO" id="GO:0022857">
    <property type="term" value="F:transmembrane transporter activity"/>
    <property type="evidence" value="ECO:0007669"/>
    <property type="project" value="InterPro"/>
</dbReference>
<dbReference type="GO" id="GO:0005886">
    <property type="term" value="C:plasma membrane"/>
    <property type="evidence" value="ECO:0007669"/>
    <property type="project" value="TreeGrafter"/>
</dbReference>
<dbReference type="FunFam" id="1.20.1250.20:FF:000011">
    <property type="entry name" value="MFS multidrug transporter, putative"/>
    <property type="match status" value="1"/>
</dbReference>
<sequence>MAGSGFESESSSTQNPNKSDYAEGEDYKPEAFVGQDLEQSSKNRNAAGDDGDLDRYESNAAASRELSRRMTGADKLIEEANNTDEPMPVMGGGRDYPPPIGDREIYSVTFDGPNDPDHPHNWPLKTKVLICFCVGIIALGSTVGSAIFAEASADLERIYHVGREVATLGTSFYVFGFASGPVIWGPLSELYGRFTVMIPACFVFTCFSFACATAKDIQTILICRFFTGFFGAAPMVAAPAALADLFNAGSRGQAMALFASVLFGGPMLGPIFGGFIVKNPHLGWRWCEYFTGIVGVVGLLSSVPLYQETHHPLILVKKAETLRRRTGNWGIHAPHEEFRLTIKEIVQKNISRPLIMLFTEPILFFITLYNAFIYGLLYLMLTAVPLVFQGQYGWVVGVAQLPYISMLIGILIGAAICVYFESKYNVKMIANGGKPIPEDRLPPMMVGGILFAIGLFWFGWTGNYPDKIHWIVPTISLSFIGCGLITIFLPCLNYIIDCYLMFAASALAGNTFLRSLFGGIFPLFAIQMFEAMHIRFAGTLLGCVALILVPVPFLFYYKGKYLRTKSKYAFVL</sequence>
<dbReference type="Proteomes" id="UP000837801">
    <property type="component" value="Unassembled WGS sequence"/>
</dbReference>
<feature type="transmembrane region" description="Helical" evidence="7">
    <location>
        <begin position="536"/>
        <end position="557"/>
    </location>
</feature>
<evidence type="ECO:0000256" key="6">
    <source>
        <dbReference type="SAM" id="MobiDB-lite"/>
    </source>
</evidence>
<comment type="subcellular location">
    <subcellularLocation>
        <location evidence="1">Membrane</location>
        <topology evidence="1">Multi-pass membrane protein</topology>
    </subcellularLocation>
</comment>
<accession>A0A9P0VZG5</accession>
<dbReference type="Gene3D" id="1.20.1250.20">
    <property type="entry name" value="MFS general substrate transporter like domains"/>
    <property type="match status" value="1"/>
</dbReference>
<comment type="caution">
    <text evidence="9">The sequence shown here is derived from an EMBL/GenBank/DDBJ whole genome shotgun (WGS) entry which is preliminary data.</text>
</comment>
<evidence type="ECO:0000259" key="8">
    <source>
        <dbReference type="PROSITE" id="PS50850"/>
    </source>
</evidence>
<dbReference type="PROSITE" id="PS50850">
    <property type="entry name" value="MFS"/>
    <property type="match status" value="1"/>
</dbReference>
<dbReference type="Pfam" id="PF07690">
    <property type="entry name" value="MFS_1"/>
    <property type="match status" value="1"/>
</dbReference>
<feature type="compositionally biased region" description="Basic and acidic residues" evidence="6">
    <location>
        <begin position="65"/>
        <end position="78"/>
    </location>
</feature>
<dbReference type="EMBL" id="CAKXYY010000011">
    <property type="protein sequence ID" value="CAH2353575.1"/>
    <property type="molecule type" value="Genomic_DNA"/>
</dbReference>
<keyword evidence="10" id="KW-1185">Reference proteome</keyword>
<gene>
    <name evidence="9" type="ORF">CLIB1423_11S02850</name>
</gene>
<evidence type="ECO:0000256" key="3">
    <source>
        <dbReference type="ARBA" id="ARBA00022692"/>
    </source>
</evidence>
<feature type="transmembrane region" description="Helical" evidence="7">
    <location>
        <begin position="499"/>
        <end position="524"/>
    </location>
</feature>
<feature type="transmembrane region" description="Helical" evidence="7">
    <location>
        <begin position="254"/>
        <end position="277"/>
    </location>
</feature>